<evidence type="ECO:0000313" key="1">
    <source>
        <dbReference type="EMBL" id="RDY23319.1"/>
    </source>
</evidence>
<protein>
    <submittedName>
        <fullName evidence="1">Carboxypeptidase regulatory-like domain-containing protein</fullName>
    </submittedName>
</protein>
<evidence type="ECO:0000313" key="2">
    <source>
        <dbReference type="Proteomes" id="UP000243494"/>
    </source>
</evidence>
<comment type="caution">
    <text evidence="1">The sequence shown here is derived from an EMBL/GenBank/DDBJ whole genome shotgun (WGS) entry which is preliminary data.</text>
</comment>
<dbReference type="EMBL" id="NOJZ02000014">
    <property type="protein sequence ID" value="RDY23319.1"/>
    <property type="molecule type" value="Genomic_DNA"/>
</dbReference>
<dbReference type="OrthoDB" id="1913746at2"/>
<sequence length="95" mass="10441">MSESKKIIISGKNLVENEVLNINTTLANNKYFFLKGIVYTPKGETLPNAAIEVFEVDNSTNPPQKYSIGVTFTIEDGSYGISLLTGKSYVLVVYS</sequence>
<dbReference type="GO" id="GO:0004180">
    <property type="term" value="F:carboxypeptidase activity"/>
    <property type="evidence" value="ECO:0007669"/>
    <property type="project" value="UniProtKB-KW"/>
</dbReference>
<keyword evidence="1" id="KW-0121">Carboxypeptidase</keyword>
<reference evidence="1 2" key="1">
    <citation type="journal article" date="2017" name="Genome Announc.">
        <title>Draft Genome Sequence of Romboutsia maritimum sp. nov. Strain CCRI-22766(T), Isolated from Coastal Estuarine Mud.</title>
        <authorList>
            <person name="Maheux A.F."/>
            <person name="Boudreau D.K."/>
            <person name="Berube E."/>
            <person name="Boissinot M."/>
            <person name="Raymond F."/>
            <person name="Brodeur S."/>
            <person name="Corbeil J."/>
            <person name="Brightwell G."/>
            <person name="Broda D."/>
            <person name="Omar R.F."/>
            <person name="Bergeron M.G."/>
        </authorList>
    </citation>
    <scope>NUCLEOTIDE SEQUENCE [LARGE SCALE GENOMIC DNA]</scope>
    <source>
        <strain evidence="1 2">CCRI-22766</strain>
    </source>
</reference>
<keyword evidence="1" id="KW-0378">Hydrolase</keyword>
<dbReference type="InterPro" id="IPR008969">
    <property type="entry name" value="CarboxyPept-like_regulatory"/>
</dbReference>
<dbReference type="Proteomes" id="UP000243494">
    <property type="component" value="Unassembled WGS sequence"/>
</dbReference>
<keyword evidence="2" id="KW-1185">Reference proteome</keyword>
<gene>
    <name evidence="1" type="ORF">CHF27_008715</name>
</gene>
<dbReference type="RefSeq" id="WP_095406892.1">
    <property type="nucleotide sequence ID" value="NZ_NOJZ02000014.1"/>
</dbReference>
<dbReference type="AlphaFoldDB" id="A0A371IS74"/>
<accession>A0A371IS74</accession>
<proteinExistence type="predicted"/>
<dbReference type="SUPFAM" id="SSF49464">
    <property type="entry name" value="Carboxypeptidase regulatory domain-like"/>
    <property type="match status" value="1"/>
</dbReference>
<name>A0A371IS74_9FIRM</name>
<organism evidence="1 2">
    <name type="scientific">Romboutsia maritimum</name>
    <dbReference type="NCBI Taxonomy" id="2020948"/>
    <lineage>
        <taxon>Bacteria</taxon>
        <taxon>Bacillati</taxon>
        <taxon>Bacillota</taxon>
        <taxon>Clostridia</taxon>
        <taxon>Peptostreptococcales</taxon>
        <taxon>Peptostreptococcaceae</taxon>
        <taxon>Romboutsia</taxon>
    </lineage>
</organism>
<keyword evidence="1" id="KW-0645">Protease</keyword>